<evidence type="ECO:0000313" key="1">
    <source>
        <dbReference type="EMBL" id="KAF8901066.1"/>
    </source>
</evidence>
<organism evidence="1 2">
    <name type="scientific">Gymnopilus junonius</name>
    <name type="common">Spectacular rustgill mushroom</name>
    <name type="synonym">Gymnopilus spectabilis subsp. junonius</name>
    <dbReference type="NCBI Taxonomy" id="109634"/>
    <lineage>
        <taxon>Eukaryota</taxon>
        <taxon>Fungi</taxon>
        <taxon>Dikarya</taxon>
        <taxon>Basidiomycota</taxon>
        <taxon>Agaricomycotina</taxon>
        <taxon>Agaricomycetes</taxon>
        <taxon>Agaricomycetidae</taxon>
        <taxon>Agaricales</taxon>
        <taxon>Agaricineae</taxon>
        <taxon>Hymenogastraceae</taxon>
        <taxon>Gymnopilus</taxon>
    </lineage>
</organism>
<dbReference type="Pfam" id="PF07103">
    <property type="entry name" value="DUF1365"/>
    <property type="match status" value="1"/>
</dbReference>
<reference evidence="1" key="1">
    <citation type="submission" date="2020-11" db="EMBL/GenBank/DDBJ databases">
        <authorList>
            <consortium name="DOE Joint Genome Institute"/>
            <person name="Ahrendt S."/>
            <person name="Riley R."/>
            <person name="Andreopoulos W."/>
            <person name="LaButti K."/>
            <person name="Pangilinan J."/>
            <person name="Ruiz-duenas F.J."/>
            <person name="Barrasa J.M."/>
            <person name="Sanchez-Garcia M."/>
            <person name="Camarero S."/>
            <person name="Miyauchi S."/>
            <person name="Serrano A."/>
            <person name="Linde D."/>
            <person name="Babiker R."/>
            <person name="Drula E."/>
            <person name="Ayuso-Fernandez I."/>
            <person name="Pacheco R."/>
            <person name="Padilla G."/>
            <person name="Ferreira P."/>
            <person name="Barriuso J."/>
            <person name="Kellner H."/>
            <person name="Castanera R."/>
            <person name="Alfaro M."/>
            <person name="Ramirez L."/>
            <person name="Pisabarro A.G."/>
            <person name="Kuo A."/>
            <person name="Tritt A."/>
            <person name="Lipzen A."/>
            <person name="He G."/>
            <person name="Yan M."/>
            <person name="Ng V."/>
            <person name="Cullen D."/>
            <person name="Martin F."/>
            <person name="Rosso M.-N."/>
            <person name="Henrissat B."/>
            <person name="Hibbett D."/>
            <person name="Martinez A.T."/>
            <person name="Grigoriev I.V."/>
        </authorList>
    </citation>
    <scope>NUCLEOTIDE SEQUENCE</scope>
    <source>
        <strain evidence="1">AH 44721</strain>
    </source>
</reference>
<proteinExistence type="predicted"/>
<dbReference type="OrthoDB" id="3340520at2759"/>
<gene>
    <name evidence="1" type="ORF">CPB84DRAFT_1680158</name>
</gene>
<dbReference type="Proteomes" id="UP000724874">
    <property type="component" value="Unassembled WGS sequence"/>
</dbReference>
<dbReference type="InterPro" id="IPR010775">
    <property type="entry name" value="DUF1365"/>
</dbReference>
<keyword evidence="2" id="KW-1185">Reference proteome</keyword>
<accession>A0A9P5NPC9</accession>
<name>A0A9P5NPC9_GYMJU</name>
<dbReference type="PANTHER" id="PTHR33973:SF4">
    <property type="entry name" value="OS07G0153300 PROTEIN"/>
    <property type="match status" value="1"/>
</dbReference>
<dbReference type="PANTHER" id="PTHR33973">
    <property type="entry name" value="OS07G0153300 PROTEIN"/>
    <property type="match status" value="1"/>
</dbReference>
<evidence type="ECO:0000313" key="2">
    <source>
        <dbReference type="Proteomes" id="UP000724874"/>
    </source>
</evidence>
<dbReference type="EMBL" id="JADNYJ010000044">
    <property type="protein sequence ID" value="KAF8901066.1"/>
    <property type="molecule type" value="Genomic_DNA"/>
</dbReference>
<sequence>MSLSVRPLDICVTLFCISLSAFIYNSAGRTTYTTPQAYLLKNQVTHSRLLPVKAAHAFTYPTLAFLVSLNALENHRLDLGGGWVFGYGGLWGRITGLRPHPYLTKQPGSIRKKLQALFATRGYVEERHSLGDAWMLTMPSFLGFEGINPLTVYFCYNSEGILWSAVLEIHNTFGESHVHVLEVGQNEDSTPPPGYDYQWTFPRGFHVSPFNDRSGFYTVSVKKPTHPPSVSSDTEFSPPRPAVRVHLYTACDAEPDRKGQLKLTALLRPTRSTPLTTLSLLFSLVKAPLALFLSMPRILFMAWKLHYQKRLDVFIRPEPFPASEGLHPGSVRAGGVKWLDEGVLESFARQRVVRFLRQRVQETGIEVVLIAADPSIPRPTISPDRSASLQLTISYLSTKVFTTLLLCPSAEHALLLGSDTERTFGVSSRELFLTLFSTPNSAGQPTWLQSVRSRGVPRSIPLSIPTCHFLDEESWLNTMLHGLFIHTIHFLDSLEKLVFSIARARIVEGQEPWKQWDRAALVLHDGAHSLGGSMIGSVVRD</sequence>
<comment type="caution">
    <text evidence="1">The sequence shown here is derived from an EMBL/GenBank/DDBJ whole genome shotgun (WGS) entry which is preliminary data.</text>
</comment>
<dbReference type="AlphaFoldDB" id="A0A9P5NPC9"/>
<protein>
    <submittedName>
        <fullName evidence="1">Uncharacterized protein</fullName>
    </submittedName>
</protein>